<evidence type="ECO:0000313" key="1">
    <source>
        <dbReference type="EMBL" id="KZD93358.1"/>
    </source>
</evidence>
<comment type="caution">
    <text evidence="1">The sequence shown here is derived from an EMBL/GenBank/DDBJ whole genome shotgun (WGS) entry which is preliminary data.</text>
</comment>
<accession>A0AAP1E8G7</accession>
<dbReference type="RefSeq" id="WP_017697056.1">
    <property type="nucleotide sequence ID" value="NZ_CP016894.1"/>
</dbReference>
<dbReference type="Proteomes" id="UP000076442">
    <property type="component" value="Unassembled WGS sequence"/>
</dbReference>
<dbReference type="EMBL" id="LJZV01000005">
    <property type="protein sequence ID" value="KZD93358.1"/>
    <property type="molecule type" value="Genomic_DNA"/>
</dbReference>
<sequence>MKFKNKNCDEIHVEINGQRIDVNSLQEGSVTLERYKNIRANSDGFEALYPKLNDEALIHVAKNHLKNILLKRKPVTYEESLAACIAPELIKRLELK</sequence>
<evidence type="ECO:0008006" key="3">
    <source>
        <dbReference type="Google" id="ProtNLM"/>
    </source>
</evidence>
<dbReference type="AlphaFoldDB" id="A0AAP1E8G7"/>
<evidence type="ECO:0000313" key="2">
    <source>
        <dbReference type="Proteomes" id="UP000076442"/>
    </source>
</evidence>
<proteinExistence type="predicted"/>
<protein>
    <recommendedName>
        <fullName evidence="3">Phage protein</fullName>
    </recommendedName>
</protein>
<organism evidence="1 2">
    <name type="scientific">Bacillus subtilis</name>
    <dbReference type="NCBI Taxonomy" id="1423"/>
    <lineage>
        <taxon>Bacteria</taxon>
        <taxon>Bacillati</taxon>
        <taxon>Bacillota</taxon>
        <taxon>Bacilli</taxon>
        <taxon>Bacillales</taxon>
        <taxon>Bacillaceae</taxon>
        <taxon>Bacillus</taxon>
    </lineage>
</organism>
<name>A0AAP1E8G7_BACIU</name>
<reference evidence="1 2" key="1">
    <citation type="submission" date="2015-09" db="EMBL/GenBank/DDBJ databases">
        <title>Spore heat resistance.</title>
        <authorList>
            <person name="Boekhorst J."/>
            <person name="Berendsen E.M."/>
            <person name="Wells-Bennik M.H."/>
            <person name="Kuipers O.P."/>
        </authorList>
    </citation>
    <scope>NUCLEOTIDE SEQUENCE [LARGE SCALE GENOMIC DNA]</scope>
    <source>
        <strain evidence="1 2">B4122</strain>
    </source>
</reference>
<gene>
    <name evidence="1" type="ORF">B4122_1190</name>
</gene>